<sequence>MNGTSQSMARSPRRSVEVTEVIEWRDGETRRVVDYLAAEEPLEIRIFSAGASSVPVSVTMRTPGHDLELAAGFLLTEGIIDDAQELLGIHALTDETTGKSNVVEVEISSSEYDPAAMQRNFFAASSCGICGKASIEAIRRRGLRASNPGFRVTPEVLCSLGEKLRSDQAIFEMTGGLHAAGLFTASGELLTSREDIGRHNAVDKIVGWALLEKQLPLSEHILMVSGRGGFELAQKAIAAGIPVMASVSAPSSLAVKLSRELGLTLVGFLRGSRFVIYSGAERLLQSAS</sequence>
<dbReference type="InterPro" id="IPR016193">
    <property type="entry name" value="Cytidine_deaminase-like"/>
</dbReference>
<proteinExistence type="inferred from homology"/>
<dbReference type="InterPro" id="IPR003786">
    <property type="entry name" value="FdhD"/>
</dbReference>
<dbReference type="NCBIfam" id="TIGR00129">
    <property type="entry name" value="fdhD_narQ"/>
    <property type="match status" value="1"/>
</dbReference>
<dbReference type="Gene3D" id="3.10.20.10">
    <property type="match status" value="1"/>
</dbReference>
<feature type="binding site" evidence="3">
    <location>
        <begin position="268"/>
        <end position="273"/>
    </location>
    <ligand>
        <name>Mo-bis(molybdopterin guanine dinucleotide)</name>
        <dbReference type="ChEBI" id="CHEBI:60539"/>
    </ligand>
</feature>
<dbReference type="SUPFAM" id="SSF53927">
    <property type="entry name" value="Cytidine deaminase-like"/>
    <property type="match status" value="1"/>
</dbReference>
<evidence type="ECO:0000313" key="5">
    <source>
        <dbReference type="Proteomes" id="UP000253606"/>
    </source>
</evidence>
<reference evidence="4 5" key="1">
    <citation type="journal article" date="2018" name="Front. Microbiol.">
        <title>Hydrolytic Capabilities as a Key to Environmental Success: Chitinolytic and Cellulolytic Acidobacteria From Acidic Sub-arctic Soils and Boreal Peatlands.</title>
        <authorList>
            <person name="Belova S.E."/>
            <person name="Ravin N.V."/>
            <person name="Pankratov T.A."/>
            <person name="Rakitin A.L."/>
            <person name="Ivanova A.A."/>
            <person name="Beletsky A.V."/>
            <person name="Mardanov A.V."/>
            <person name="Sinninghe Damste J.S."/>
            <person name="Dedysh S.N."/>
        </authorList>
    </citation>
    <scope>NUCLEOTIDE SEQUENCE [LARGE SCALE GENOMIC DNA]</scope>
    <source>
        <strain evidence="4 5">SBC82</strain>
    </source>
</reference>
<dbReference type="GO" id="GO:0005737">
    <property type="term" value="C:cytoplasm"/>
    <property type="evidence" value="ECO:0007669"/>
    <property type="project" value="UniProtKB-SubCell"/>
</dbReference>
<dbReference type="PIRSF" id="PIRSF015626">
    <property type="entry name" value="FdhD"/>
    <property type="match status" value="1"/>
</dbReference>
<dbReference type="GO" id="GO:0097163">
    <property type="term" value="F:sulfur carrier activity"/>
    <property type="evidence" value="ECO:0007669"/>
    <property type="project" value="UniProtKB-UniRule"/>
</dbReference>
<feature type="active site" description="Cysteine persulfide intermediate" evidence="3">
    <location>
        <position position="127"/>
    </location>
</feature>
<accession>A0A2Z5FT44</accession>
<evidence type="ECO:0000313" key="4">
    <source>
        <dbReference type="EMBL" id="AXC09595.1"/>
    </source>
</evidence>
<comment type="similarity">
    <text evidence="3">Belongs to the FdhD family.</text>
</comment>
<dbReference type="OrthoDB" id="9782042at2"/>
<dbReference type="Pfam" id="PF02634">
    <property type="entry name" value="FdhD-NarQ"/>
    <property type="match status" value="1"/>
</dbReference>
<evidence type="ECO:0000256" key="1">
    <source>
        <dbReference type="ARBA" id="ARBA00022490"/>
    </source>
</evidence>
<dbReference type="EMBL" id="CP030840">
    <property type="protein sequence ID" value="AXC09595.1"/>
    <property type="molecule type" value="Genomic_DNA"/>
</dbReference>
<keyword evidence="1 3" id="KW-0963">Cytoplasm</keyword>
<dbReference type="AlphaFoldDB" id="A0A2Z5FT44"/>
<comment type="subcellular location">
    <subcellularLocation>
        <location evidence="3">Cytoplasm</location>
    </subcellularLocation>
</comment>
<dbReference type="GO" id="GO:0006777">
    <property type="term" value="P:Mo-molybdopterin cofactor biosynthetic process"/>
    <property type="evidence" value="ECO:0007669"/>
    <property type="project" value="UniProtKB-UniRule"/>
</dbReference>
<protein>
    <recommendedName>
        <fullName evidence="3">Sulfur carrier protein FdhD</fullName>
    </recommendedName>
</protein>
<keyword evidence="2 3" id="KW-0501">Molybdenum cofactor biosynthesis</keyword>
<dbReference type="HAMAP" id="MF_00187">
    <property type="entry name" value="FdhD"/>
    <property type="match status" value="1"/>
</dbReference>
<keyword evidence="5" id="KW-1185">Reference proteome</keyword>
<name>A0A2Z5FT44_9BACT</name>
<gene>
    <name evidence="3" type="primary">fdhD</name>
    <name evidence="4" type="ORF">ACPOL_0210</name>
</gene>
<dbReference type="GO" id="GO:0016783">
    <property type="term" value="F:sulfurtransferase activity"/>
    <property type="evidence" value="ECO:0007669"/>
    <property type="project" value="InterPro"/>
</dbReference>
<organism evidence="4 5">
    <name type="scientific">Acidisarcina polymorpha</name>
    <dbReference type="NCBI Taxonomy" id="2211140"/>
    <lineage>
        <taxon>Bacteria</taxon>
        <taxon>Pseudomonadati</taxon>
        <taxon>Acidobacteriota</taxon>
        <taxon>Terriglobia</taxon>
        <taxon>Terriglobales</taxon>
        <taxon>Acidobacteriaceae</taxon>
        <taxon>Acidisarcina</taxon>
    </lineage>
</organism>
<dbReference type="Gene3D" id="3.40.140.10">
    <property type="entry name" value="Cytidine Deaminase, domain 2"/>
    <property type="match status" value="1"/>
</dbReference>
<dbReference type="PANTHER" id="PTHR30592:SF1">
    <property type="entry name" value="SULFUR CARRIER PROTEIN FDHD"/>
    <property type="match status" value="1"/>
</dbReference>
<comment type="function">
    <text evidence="3">Required for formate dehydrogenase (FDH) activity. Acts as a sulfur carrier protein that transfers sulfur from IscS to the molybdenum cofactor prior to its insertion into FDH.</text>
</comment>
<dbReference type="KEGG" id="abas:ACPOL_0210"/>
<dbReference type="NCBIfam" id="NF001943">
    <property type="entry name" value="PRK00724.1-2"/>
    <property type="match status" value="1"/>
</dbReference>
<evidence type="ECO:0000256" key="2">
    <source>
        <dbReference type="ARBA" id="ARBA00023150"/>
    </source>
</evidence>
<evidence type="ECO:0000256" key="3">
    <source>
        <dbReference type="HAMAP-Rule" id="MF_00187"/>
    </source>
</evidence>
<dbReference type="Proteomes" id="UP000253606">
    <property type="component" value="Chromosome"/>
</dbReference>
<dbReference type="PANTHER" id="PTHR30592">
    <property type="entry name" value="FORMATE DEHYDROGENASE"/>
    <property type="match status" value="1"/>
</dbReference>